<dbReference type="AlphaFoldDB" id="A0A1Y2CI32"/>
<sequence>MTSAEVDAALAEVEPHVDRMLNNAALFPRYLRISWAMWTGWVLYAYLVAVQYFTYIKHSMSKVANLDSKVDGRSSMSKLRLAWIFATLTSALVTLLGIIYFGTSLVVAVWTKEILSNSYLLATVTLISL</sequence>
<accession>A0A1Y2CI32</accession>
<gene>
    <name evidence="2" type="ORF">BCR35DRAFT_29687</name>
</gene>
<evidence type="ECO:0000313" key="3">
    <source>
        <dbReference type="Proteomes" id="UP000193467"/>
    </source>
</evidence>
<protein>
    <submittedName>
        <fullName evidence="2">Uncharacterized protein</fullName>
    </submittedName>
</protein>
<organism evidence="2 3">
    <name type="scientific">Leucosporidium creatinivorum</name>
    <dbReference type="NCBI Taxonomy" id="106004"/>
    <lineage>
        <taxon>Eukaryota</taxon>
        <taxon>Fungi</taxon>
        <taxon>Dikarya</taxon>
        <taxon>Basidiomycota</taxon>
        <taxon>Pucciniomycotina</taxon>
        <taxon>Microbotryomycetes</taxon>
        <taxon>Leucosporidiales</taxon>
        <taxon>Leucosporidium</taxon>
    </lineage>
</organism>
<evidence type="ECO:0000313" key="2">
    <source>
        <dbReference type="EMBL" id="ORY46700.1"/>
    </source>
</evidence>
<keyword evidence="1" id="KW-0812">Transmembrane</keyword>
<proteinExistence type="predicted"/>
<feature type="transmembrane region" description="Helical" evidence="1">
    <location>
        <begin position="35"/>
        <end position="55"/>
    </location>
</feature>
<feature type="transmembrane region" description="Helical" evidence="1">
    <location>
        <begin position="81"/>
        <end position="110"/>
    </location>
</feature>
<dbReference type="InParanoid" id="A0A1Y2CI32"/>
<comment type="caution">
    <text evidence="2">The sequence shown here is derived from an EMBL/GenBank/DDBJ whole genome shotgun (WGS) entry which is preliminary data.</text>
</comment>
<dbReference type="EMBL" id="MCGR01000119">
    <property type="protein sequence ID" value="ORY46700.1"/>
    <property type="molecule type" value="Genomic_DNA"/>
</dbReference>
<name>A0A1Y2CI32_9BASI</name>
<keyword evidence="1" id="KW-1133">Transmembrane helix</keyword>
<dbReference type="Proteomes" id="UP000193467">
    <property type="component" value="Unassembled WGS sequence"/>
</dbReference>
<keyword evidence="1" id="KW-0472">Membrane</keyword>
<evidence type="ECO:0000256" key="1">
    <source>
        <dbReference type="SAM" id="Phobius"/>
    </source>
</evidence>
<keyword evidence="3" id="KW-1185">Reference proteome</keyword>
<reference evidence="2 3" key="1">
    <citation type="submission" date="2016-07" db="EMBL/GenBank/DDBJ databases">
        <title>Pervasive Adenine N6-methylation of Active Genes in Fungi.</title>
        <authorList>
            <consortium name="DOE Joint Genome Institute"/>
            <person name="Mondo S.J."/>
            <person name="Dannebaum R.O."/>
            <person name="Kuo R.C."/>
            <person name="Labutti K."/>
            <person name="Haridas S."/>
            <person name="Kuo A."/>
            <person name="Salamov A."/>
            <person name="Ahrendt S.R."/>
            <person name="Lipzen A."/>
            <person name="Sullivan W."/>
            <person name="Andreopoulos W.B."/>
            <person name="Clum A."/>
            <person name="Lindquist E."/>
            <person name="Daum C."/>
            <person name="Ramamoorthy G.K."/>
            <person name="Gryganskyi A."/>
            <person name="Culley D."/>
            <person name="Magnuson J.K."/>
            <person name="James T.Y."/>
            <person name="O'Malley M.A."/>
            <person name="Stajich J.E."/>
            <person name="Spatafora J.W."/>
            <person name="Visel A."/>
            <person name="Grigoriev I.V."/>
        </authorList>
    </citation>
    <scope>NUCLEOTIDE SEQUENCE [LARGE SCALE GENOMIC DNA]</scope>
    <source>
        <strain evidence="2 3">62-1032</strain>
    </source>
</reference>